<keyword evidence="12 18" id="KW-0548">Nucleotidyltransferase</keyword>
<organism evidence="20 21">
    <name type="scientific">Aquisalinus flavus</name>
    <dbReference type="NCBI Taxonomy" id="1526572"/>
    <lineage>
        <taxon>Bacteria</taxon>
        <taxon>Pseudomonadati</taxon>
        <taxon>Pseudomonadota</taxon>
        <taxon>Alphaproteobacteria</taxon>
        <taxon>Parvularculales</taxon>
        <taxon>Parvularculaceae</taxon>
        <taxon>Aquisalinus</taxon>
    </lineage>
</organism>
<feature type="transmembrane region" description="Helical" evidence="19">
    <location>
        <begin position="51"/>
        <end position="67"/>
    </location>
</feature>
<evidence type="ECO:0000256" key="5">
    <source>
        <dbReference type="ARBA" id="ARBA00010185"/>
    </source>
</evidence>
<sequence length="285" mass="29866">MEAGDKSPAARPAAKTGGGVSEIRQLARRIIAGAIMAPVALGIVWLGDRPFSALIAFLCIMLVFEWTRLVEKAEFSSGFYILSFTAISSVFLAASGLYFYAYLCALAGGMFAVAMEYTANRASMWPLIGVFYVIMPCVALVWIRAEPADGRSLVIFLMAAVWSTDIGAYLIGKALGGPKLAPLISPGKTWSGTIGGVLCGTIVCALIGLFGIGSGPEWVLALIGAGLSVATIIGDLAESAFKRYFGVKDSGGYIPGHGGILDRLDGMIFATVALAIVLFVYSLLG</sequence>
<dbReference type="PROSITE" id="PS01315">
    <property type="entry name" value="CDS"/>
    <property type="match status" value="1"/>
</dbReference>
<feature type="transmembrane region" description="Helical" evidence="19">
    <location>
        <begin position="154"/>
        <end position="172"/>
    </location>
</feature>
<dbReference type="InterPro" id="IPR000374">
    <property type="entry name" value="PC_trans"/>
</dbReference>
<evidence type="ECO:0000256" key="18">
    <source>
        <dbReference type="RuleBase" id="RU003938"/>
    </source>
</evidence>
<dbReference type="GO" id="GO:0016024">
    <property type="term" value="P:CDP-diacylglycerol biosynthetic process"/>
    <property type="evidence" value="ECO:0007669"/>
    <property type="project" value="UniProtKB-UniPathway"/>
</dbReference>
<feature type="transmembrane region" description="Helical" evidence="19">
    <location>
        <begin position="79"/>
        <end position="103"/>
    </location>
</feature>
<evidence type="ECO:0000256" key="4">
    <source>
        <dbReference type="ARBA" id="ARBA00005189"/>
    </source>
</evidence>
<dbReference type="RefSeq" id="WP_188160290.1">
    <property type="nucleotide sequence ID" value="NZ_BMGH01000001.1"/>
</dbReference>
<evidence type="ECO:0000256" key="16">
    <source>
        <dbReference type="ARBA" id="ARBA00023209"/>
    </source>
</evidence>
<reference evidence="20" key="2">
    <citation type="submission" date="2020-09" db="EMBL/GenBank/DDBJ databases">
        <authorList>
            <person name="Sun Q."/>
            <person name="Zhou Y."/>
        </authorList>
    </citation>
    <scope>NUCLEOTIDE SEQUENCE</scope>
    <source>
        <strain evidence="20">CGMCC 1.12921</strain>
    </source>
</reference>
<gene>
    <name evidence="20" type="ORF">GCM10011342_11280</name>
</gene>
<evidence type="ECO:0000256" key="19">
    <source>
        <dbReference type="SAM" id="Phobius"/>
    </source>
</evidence>
<dbReference type="GO" id="GO:0004605">
    <property type="term" value="F:phosphatidate cytidylyltransferase activity"/>
    <property type="evidence" value="ECO:0007669"/>
    <property type="project" value="UniProtKB-EC"/>
</dbReference>
<feature type="transmembrane region" description="Helical" evidence="19">
    <location>
        <begin position="266"/>
        <end position="284"/>
    </location>
</feature>
<evidence type="ECO:0000256" key="12">
    <source>
        <dbReference type="ARBA" id="ARBA00022695"/>
    </source>
</evidence>
<keyword evidence="21" id="KW-1185">Reference proteome</keyword>
<comment type="subcellular location">
    <subcellularLocation>
        <location evidence="2">Cell membrane</location>
        <topology evidence="2">Multi-pass membrane protein</topology>
    </subcellularLocation>
</comment>
<keyword evidence="14" id="KW-0443">Lipid metabolism</keyword>
<accession>A0A8J2Y611</accession>
<protein>
    <recommendedName>
        <fullName evidence="7 18">Phosphatidate cytidylyltransferase</fullName>
        <ecNumber evidence="6 18">2.7.7.41</ecNumber>
    </recommendedName>
</protein>
<feature type="transmembrane region" description="Helical" evidence="19">
    <location>
        <begin position="219"/>
        <end position="237"/>
    </location>
</feature>
<dbReference type="EMBL" id="BMGH01000001">
    <property type="protein sequence ID" value="GGD04021.1"/>
    <property type="molecule type" value="Genomic_DNA"/>
</dbReference>
<evidence type="ECO:0000256" key="6">
    <source>
        <dbReference type="ARBA" id="ARBA00012487"/>
    </source>
</evidence>
<evidence type="ECO:0000256" key="8">
    <source>
        <dbReference type="ARBA" id="ARBA00022475"/>
    </source>
</evidence>
<evidence type="ECO:0000256" key="3">
    <source>
        <dbReference type="ARBA" id="ARBA00005119"/>
    </source>
</evidence>
<feature type="transmembrane region" description="Helical" evidence="19">
    <location>
        <begin position="123"/>
        <end position="142"/>
    </location>
</feature>
<evidence type="ECO:0000256" key="11">
    <source>
        <dbReference type="ARBA" id="ARBA00022692"/>
    </source>
</evidence>
<dbReference type="GO" id="GO:0005886">
    <property type="term" value="C:plasma membrane"/>
    <property type="evidence" value="ECO:0007669"/>
    <property type="project" value="UniProtKB-SubCell"/>
</dbReference>
<evidence type="ECO:0000313" key="20">
    <source>
        <dbReference type="EMBL" id="GGD04021.1"/>
    </source>
</evidence>
<evidence type="ECO:0000256" key="1">
    <source>
        <dbReference type="ARBA" id="ARBA00001698"/>
    </source>
</evidence>
<evidence type="ECO:0000256" key="13">
    <source>
        <dbReference type="ARBA" id="ARBA00022989"/>
    </source>
</evidence>
<evidence type="ECO:0000256" key="7">
    <source>
        <dbReference type="ARBA" id="ARBA00019373"/>
    </source>
</evidence>
<evidence type="ECO:0000256" key="10">
    <source>
        <dbReference type="ARBA" id="ARBA00022679"/>
    </source>
</evidence>
<comment type="catalytic activity">
    <reaction evidence="1 18">
        <text>a 1,2-diacyl-sn-glycero-3-phosphate + CTP + H(+) = a CDP-1,2-diacyl-sn-glycerol + diphosphate</text>
        <dbReference type="Rhea" id="RHEA:16229"/>
        <dbReference type="ChEBI" id="CHEBI:15378"/>
        <dbReference type="ChEBI" id="CHEBI:33019"/>
        <dbReference type="ChEBI" id="CHEBI:37563"/>
        <dbReference type="ChEBI" id="CHEBI:58332"/>
        <dbReference type="ChEBI" id="CHEBI:58608"/>
        <dbReference type="EC" id="2.7.7.41"/>
    </reaction>
</comment>
<keyword evidence="15 19" id="KW-0472">Membrane</keyword>
<evidence type="ECO:0000256" key="17">
    <source>
        <dbReference type="ARBA" id="ARBA00023264"/>
    </source>
</evidence>
<keyword evidence="13 19" id="KW-1133">Transmembrane helix</keyword>
<evidence type="ECO:0000256" key="15">
    <source>
        <dbReference type="ARBA" id="ARBA00023136"/>
    </source>
</evidence>
<dbReference type="PANTHER" id="PTHR46382">
    <property type="entry name" value="PHOSPHATIDATE CYTIDYLYLTRANSFERASE"/>
    <property type="match status" value="1"/>
</dbReference>
<dbReference type="Proteomes" id="UP000613582">
    <property type="component" value="Unassembled WGS sequence"/>
</dbReference>
<evidence type="ECO:0000256" key="14">
    <source>
        <dbReference type="ARBA" id="ARBA00023098"/>
    </source>
</evidence>
<keyword evidence="10 18" id="KW-0808">Transferase</keyword>
<evidence type="ECO:0000313" key="21">
    <source>
        <dbReference type="Proteomes" id="UP000613582"/>
    </source>
</evidence>
<evidence type="ECO:0000256" key="9">
    <source>
        <dbReference type="ARBA" id="ARBA00022516"/>
    </source>
</evidence>
<feature type="transmembrane region" description="Helical" evidence="19">
    <location>
        <begin position="26"/>
        <end position="45"/>
    </location>
</feature>
<dbReference type="EC" id="2.7.7.41" evidence="6 18"/>
<dbReference type="UniPathway" id="UPA00557">
    <property type="reaction ID" value="UER00614"/>
</dbReference>
<keyword evidence="11 18" id="KW-0812">Transmembrane</keyword>
<name>A0A8J2Y611_9PROT</name>
<feature type="transmembrane region" description="Helical" evidence="19">
    <location>
        <begin position="192"/>
        <end position="212"/>
    </location>
</feature>
<reference evidence="20" key="1">
    <citation type="journal article" date="2014" name="Int. J. Syst. Evol. Microbiol.">
        <title>Complete genome sequence of Corynebacterium casei LMG S-19264T (=DSM 44701T), isolated from a smear-ripened cheese.</title>
        <authorList>
            <consortium name="US DOE Joint Genome Institute (JGI-PGF)"/>
            <person name="Walter F."/>
            <person name="Albersmeier A."/>
            <person name="Kalinowski J."/>
            <person name="Ruckert C."/>
        </authorList>
    </citation>
    <scope>NUCLEOTIDE SEQUENCE</scope>
    <source>
        <strain evidence="20">CGMCC 1.12921</strain>
    </source>
</reference>
<keyword evidence="16" id="KW-0594">Phospholipid biosynthesis</keyword>
<keyword evidence="9" id="KW-0444">Lipid biosynthesis</keyword>
<evidence type="ECO:0000256" key="2">
    <source>
        <dbReference type="ARBA" id="ARBA00004651"/>
    </source>
</evidence>
<comment type="caution">
    <text evidence="20">The sequence shown here is derived from an EMBL/GenBank/DDBJ whole genome shotgun (WGS) entry which is preliminary data.</text>
</comment>
<comment type="similarity">
    <text evidence="5 18">Belongs to the CDS family.</text>
</comment>
<dbReference type="AlphaFoldDB" id="A0A8J2Y611"/>
<comment type="pathway">
    <text evidence="4">Lipid metabolism.</text>
</comment>
<keyword evidence="8" id="KW-1003">Cell membrane</keyword>
<dbReference type="PANTHER" id="PTHR46382:SF1">
    <property type="entry name" value="PHOSPHATIDATE CYTIDYLYLTRANSFERASE"/>
    <property type="match status" value="1"/>
</dbReference>
<proteinExistence type="inferred from homology"/>
<comment type="pathway">
    <text evidence="3 18">Phospholipid metabolism; CDP-diacylglycerol biosynthesis; CDP-diacylglycerol from sn-glycerol 3-phosphate: step 3/3.</text>
</comment>
<keyword evidence="17" id="KW-1208">Phospholipid metabolism</keyword>
<dbReference type="Pfam" id="PF01148">
    <property type="entry name" value="CTP_transf_1"/>
    <property type="match status" value="1"/>
</dbReference>